<gene>
    <name evidence="5" type="ORF">JOE21_000552</name>
</gene>
<keyword evidence="1" id="KW-0732">Signal</keyword>
<sequence>MNIWKLPGEGRLQRTTIAVVTSVALAFSLWPPELAQANKKDELNKKLDDIQEKRGETQKSIEELKKDIDEKKKVLSELELQLQETQDELDKAEKNLEEAQETLEQYNGQFKKSVRNMYLYGDIGRMENLMSAESFNQFLTRFEIMRLMVKRDHSVVKKYYDEKARVEKERNKIKKLNDKHEKEAAKAKKVYDELVADMQKNESTLANLATEESNTKQELAELNLEHIKAGNFAYQGPLRQPVNGRMTSPYGYRGSEFHTGVDWAAPVGTPIYAAANGKVIRSQSCACGFGYYIMIDHGGGIFSLYAHMWASSVRVRAGDVVRKGQQIAGVGNNGRSTGPHLHFEVHKGRPGNYVNPTAYFGG</sequence>
<dbReference type="EMBL" id="JAVDQG010000001">
    <property type="protein sequence ID" value="MDR6224564.1"/>
    <property type="molecule type" value="Genomic_DNA"/>
</dbReference>
<evidence type="ECO:0000313" key="5">
    <source>
        <dbReference type="EMBL" id="MDR6224564.1"/>
    </source>
</evidence>
<feature type="domain" description="Peptidoglycan hydrolase PcsB coiled-coil" evidence="4">
    <location>
        <begin position="97"/>
        <end position="168"/>
    </location>
</feature>
<dbReference type="RefSeq" id="WP_309861996.1">
    <property type="nucleotide sequence ID" value="NZ_JAVDQG010000001.1"/>
</dbReference>
<keyword evidence="6" id="KW-1185">Reference proteome</keyword>
<comment type="caution">
    <text evidence="5">The sequence shown here is derived from an EMBL/GenBank/DDBJ whole genome shotgun (WGS) entry which is preliminary data.</text>
</comment>
<dbReference type="Proteomes" id="UP001185012">
    <property type="component" value="Unassembled WGS sequence"/>
</dbReference>
<dbReference type="InterPro" id="IPR016047">
    <property type="entry name" value="M23ase_b-sheet_dom"/>
</dbReference>
<dbReference type="PANTHER" id="PTHR21666">
    <property type="entry name" value="PEPTIDASE-RELATED"/>
    <property type="match status" value="1"/>
</dbReference>
<evidence type="ECO:0000256" key="2">
    <source>
        <dbReference type="SAM" id="Coils"/>
    </source>
</evidence>
<feature type="coiled-coil region" evidence="2">
    <location>
        <begin position="33"/>
        <end position="116"/>
    </location>
</feature>
<keyword evidence="2" id="KW-0175">Coiled coil</keyword>
<dbReference type="GO" id="GO:0016787">
    <property type="term" value="F:hydrolase activity"/>
    <property type="evidence" value="ECO:0007669"/>
    <property type="project" value="UniProtKB-KW"/>
</dbReference>
<dbReference type="PANTHER" id="PTHR21666:SF270">
    <property type="entry name" value="MUREIN HYDROLASE ACTIVATOR ENVC"/>
    <property type="match status" value="1"/>
</dbReference>
<dbReference type="Pfam" id="PF01551">
    <property type="entry name" value="Peptidase_M23"/>
    <property type="match status" value="1"/>
</dbReference>
<dbReference type="Pfam" id="PF24568">
    <property type="entry name" value="CC_PcsB"/>
    <property type="match status" value="1"/>
</dbReference>
<dbReference type="Gene3D" id="6.10.250.3150">
    <property type="match status" value="1"/>
</dbReference>
<reference evidence="5 6" key="1">
    <citation type="submission" date="2023-07" db="EMBL/GenBank/DDBJ databases">
        <title>Genomic Encyclopedia of Type Strains, Phase IV (KMG-IV): sequencing the most valuable type-strain genomes for metagenomic binning, comparative biology and taxonomic classification.</title>
        <authorList>
            <person name="Goeker M."/>
        </authorList>
    </citation>
    <scope>NUCLEOTIDE SEQUENCE [LARGE SCALE GENOMIC DNA]</scope>
    <source>
        <strain evidence="5 6">DSM 45903</strain>
    </source>
</reference>
<name>A0ABU1IKR5_9BACL</name>
<protein>
    <submittedName>
        <fullName evidence="5">Murein DD-endopeptidase MepM/ murein hydrolase activator NlpD</fullName>
    </submittedName>
</protein>
<evidence type="ECO:0000259" key="3">
    <source>
        <dbReference type="Pfam" id="PF01551"/>
    </source>
</evidence>
<dbReference type="InterPro" id="IPR057309">
    <property type="entry name" value="PcsB_CC"/>
</dbReference>
<dbReference type="CDD" id="cd12797">
    <property type="entry name" value="M23_peptidase"/>
    <property type="match status" value="1"/>
</dbReference>
<evidence type="ECO:0000313" key="6">
    <source>
        <dbReference type="Proteomes" id="UP001185012"/>
    </source>
</evidence>
<proteinExistence type="predicted"/>
<feature type="domain" description="M23ase beta-sheet core" evidence="3">
    <location>
        <begin position="257"/>
        <end position="356"/>
    </location>
</feature>
<dbReference type="SUPFAM" id="SSF51261">
    <property type="entry name" value="Duplicated hybrid motif"/>
    <property type="match status" value="1"/>
</dbReference>
<evidence type="ECO:0000259" key="4">
    <source>
        <dbReference type="Pfam" id="PF24568"/>
    </source>
</evidence>
<organism evidence="5 6">
    <name type="scientific">Desmospora profundinema</name>
    <dbReference type="NCBI Taxonomy" id="1571184"/>
    <lineage>
        <taxon>Bacteria</taxon>
        <taxon>Bacillati</taxon>
        <taxon>Bacillota</taxon>
        <taxon>Bacilli</taxon>
        <taxon>Bacillales</taxon>
        <taxon>Thermoactinomycetaceae</taxon>
        <taxon>Desmospora</taxon>
    </lineage>
</organism>
<dbReference type="Gene3D" id="2.70.70.10">
    <property type="entry name" value="Glucose Permease (Domain IIA)"/>
    <property type="match status" value="1"/>
</dbReference>
<dbReference type="InterPro" id="IPR011055">
    <property type="entry name" value="Dup_hybrid_motif"/>
</dbReference>
<feature type="coiled-coil region" evidence="2">
    <location>
        <begin position="156"/>
        <end position="225"/>
    </location>
</feature>
<evidence type="ECO:0000256" key="1">
    <source>
        <dbReference type="ARBA" id="ARBA00022729"/>
    </source>
</evidence>
<dbReference type="InterPro" id="IPR050570">
    <property type="entry name" value="Cell_wall_metabolism_enzyme"/>
</dbReference>
<keyword evidence="5" id="KW-0378">Hydrolase</keyword>
<accession>A0ABU1IKR5</accession>